<evidence type="ECO:0000256" key="2">
    <source>
        <dbReference type="ARBA" id="ARBA00022679"/>
    </source>
</evidence>
<keyword evidence="2" id="KW-0808">Transferase</keyword>
<dbReference type="PANTHER" id="PTHR31623">
    <property type="entry name" value="F21J9.9"/>
    <property type="match status" value="1"/>
</dbReference>
<evidence type="ECO:0000256" key="4">
    <source>
        <dbReference type="SAM" id="MobiDB-lite"/>
    </source>
</evidence>
<dbReference type="InterPro" id="IPR023213">
    <property type="entry name" value="CAT-like_dom_sf"/>
</dbReference>
<organism evidence="5 6">
    <name type="scientific">Rhamnella rubrinervis</name>
    <dbReference type="NCBI Taxonomy" id="2594499"/>
    <lineage>
        <taxon>Eukaryota</taxon>
        <taxon>Viridiplantae</taxon>
        <taxon>Streptophyta</taxon>
        <taxon>Embryophyta</taxon>
        <taxon>Tracheophyta</taxon>
        <taxon>Spermatophyta</taxon>
        <taxon>Magnoliopsida</taxon>
        <taxon>eudicotyledons</taxon>
        <taxon>Gunneridae</taxon>
        <taxon>Pentapetalae</taxon>
        <taxon>rosids</taxon>
        <taxon>fabids</taxon>
        <taxon>Rosales</taxon>
        <taxon>Rhamnaceae</taxon>
        <taxon>rhamnoid group</taxon>
        <taxon>Rhamneae</taxon>
        <taxon>Rhamnella</taxon>
    </lineage>
</organism>
<name>A0A8K0E1P3_9ROSA</name>
<dbReference type="EMBL" id="VOIH02000009">
    <property type="protein sequence ID" value="KAF3437959.1"/>
    <property type="molecule type" value="Genomic_DNA"/>
</dbReference>
<dbReference type="GO" id="GO:0016746">
    <property type="term" value="F:acyltransferase activity"/>
    <property type="evidence" value="ECO:0007669"/>
    <property type="project" value="UniProtKB-KW"/>
</dbReference>
<dbReference type="Gene3D" id="3.30.559.10">
    <property type="entry name" value="Chloramphenicol acetyltransferase-like domain"/>
    <property type="match status" value="1"/>
</dbReference>
<gene>
    <name evidence="5" type="ORF">FNV43_RR20715</name>
</gene>
<evidence type="ECO:0000256" key="3">
    <source>
        <dbReference type="ARBA" id="ARBA00023315"/>
    </source>
</evidence>
<dbReference type="Proteomes" id="UP000796880">
    <property type="component" value="Unassembled WGS sequence"/>
</dbReference>
<sequence length="212" mass="23619">MDQLAVQVYAPTAPADALEKLKKSLSETLTHFYIHSPEESRTISPSSSAVGEVDDNDDNADDNHVIARRSVFVTKRYVFDASKVDVLKAKYVSETVQRPTRFEAVSGLIWRCVIAASARPNSELRHNILEFPVNLSKIVEPPLPENSIGNLTSFTIVEAYKGDNNCMIKDLAAELRKRIKEFCESKATKFGSSDPDDAFEVCFSAFKRASRV</sequence>
<feature type="region of interest" description="Disordered" evidence="4">
    <location>
        <begin position="38"/>
        <end position="61"/>
    </location>
</feature>
<keyword evidence="3" id="KW-0012">Acyltransferase</keyword>
<dbReference type="OrthoDB" id="1862401at2759"/>
<proteinExistence type="inferred from homology"/>
<evidence type="ECO:0000313" key="6">
    <source>
        <dbReference type="Proteomes" id="UP000796880"/>
    </source>
</evidence>
<dbReference type="AlphaFoldDB" id="A0A8K0E1P3"/>
<evidence type="ECO:0000256" key="1">
    <source>
        <dbReference type="ARBA" id="ARBA00009861"/>
    </source>
</evidence>
<comment type="caution">
    <text evidence="5">The sequence shown here is derived from an EMBL/GenBank/DDBJ whole genome shotgun (WGS) entry which is preliminary data.</text>
</comment>
<keyword evidence="6" id="KW-1185">Reference proteome</keyword>
<evidence type="ECO:0000313" key="5">
    <source>
        <dbReference type="EMBL" id="KAF3437959.1"/>
    </source>
</evidence>
<dbReference type="PANTHER" id="PTHR31623:SF122">
    <property type="entry name" value="HXXXD-TYPE ACYL-TRANSFERASE FAMILY PROTEIN"/>
    <property type="match status" value="1"/>
</dbReference>
<accession>A0A8K0E1P3</accession>
<comment type="similarity">
    <text evidence="1">Belongs to the plant acyltransferase family.</text>
</comment>
<reference evidence="5" key="1">
    <citation type="submission" date="2020-03" db="EMBL/GenBank/DDBJ databases">
        <title>A high-quality chromosome-level genome assembly of a woody plant with both climbing and erect habits, Rhamnella rubrinervis.</title>
        <authorList>
            <person name="Lu Z."/>
            <person name="Yang Y."/>
            <person name="Zhu X."/>
            <person name="Sun Y."/>
        </authorList>
    </citation>
    <scope>NUCLEOTIDE SEQUENCE</scope>
    <source>
        <strain evidence="5">BYM</strain>
        <tissue evidence="5">Leaf</tissue>
    </source>
</reference>
<protein>
    <submittedName>
        <fullName evidence="5">Uncharacterized protein</fullName>
    </submittedName>
</protein>
<dbReference type="Pfam" id="PF02458">
    <property type="entry name" value="Transferase"/>
    <property type="match status" value="1"/>
</dbReference>